<keyword evidence="4 9" id="KW-0762">Sugar transport</keyword>
<evidence type="ECO:0000256" key="10">
    <source>
        <dbReference type="SAM" id="Phobius"/>
    </source>
</evidence>
<dbReference type="NCBIfam" id="TIGR00410">
    <property type="entry name" value="lacE"/>
    <property type="match status" value="1"/>
</dbReference>
<evidence type="ECO:0000313" key="14">
    <source>
        <dbReference type="Proteomes" id="UP000051451"/>
    </source>
</evidence>
<dbReference type="PIRSF" id="PIRSF006351">
    <property type="entry name" value="PTS_EIIC-Cellobiose"/>
    <property type="match status" value="1"/>
</dbReference>
<keyword evidence="2 9" id="KW-0813">Transport</keyword>
<dbReference type="InterPro" id="IPR003352">
    <property type="entry name" value="PTS_EIIC"/>
</dbReference>
<protein>
    <recommendedName>
        <fullName evidence="9">Permease IIC component</fullName>
    </recommendedName>
</protein>
<feature type="transmembrane region" description="Helical" evidence="10">
    <location>
        <begin position="186"/>
        <end position="207"/>
    </location>
</feature>
<dbReference type="PANTHER" id="PTHR33989:SF4">
    <property type="entry name" value="PTS SYSTEM N,N'-DIACETYLCHITOBIOSE-SPECIFIC EIIC COMPONENT"/>
    <property type="match status" value="1"/>
</dbReference>
<dbReference type="STRING" id="1423750.FC89_GL001421"/>
<dbReference type="InterPro" id="IPR004501">
    <property type="entry name" value="PTS_EIIC_3"/>
</dbReference>
<feature type="transmembrane region" description="Helical" evidence="10">
    <location>
        <begin position="362"/>
        <end position="383"/>
    </location>
</feature>
<evidence type="ECO:0000256" key="5">
    <source>
        <dbReference type="ARBA" id="ARBA00022683"/>
    </source>
</evidence>
<evidence type="ECO:0000256" key="8">
    <source>
        <dbReference type="ARBA" id="ARBA00023136"/>
    </source>
</evidence>
<reference evidence="13 14" key="1">
    <citation type="journal article" date="2015" name="Genome Announc.">
        <title>Expanding the biotechnology potential of lactobacilli through comparative genomics of 213 strains and associated genera.</title>
        <authorList>
            <person name="Sun Z."/>
            <person name="Harris H.M."/>
            <person name="McCann A."/>
            <person name="Guo C."/>
            <person name="Argimon S."/>
            <person name="Zhang W."/>
            <person name="Yang X."/>
            <person name="Jeffery I.B."/>
            <person name="Cooney J.C."/>
            <person name="Kagawa T.F."/>
            <person name="Liu W."/>
            <person name="Song Y."/>
            <person name="Salvetti E."/>
            <person name="Wrobel A."/>
            <person name="Rasinkangas P."/>
            <person name="Parkhill J."/>
            <person name="Rea M.C."/>
            <person name="O'Sullivan O."/>
            <person name="Ritari J."/>
            <person name="Douillard F.P."/>
            <person name="Paul Ross R."/>
            <person name="Yang R."/>
            <person name="Briner A.E."/>
            <person name="Felis G.E."/>
            <person name="de Vos W.M."/>
            <person name="Barrangou R."/>
            <person name="Klaenhammer T.R."/>
            <person name="Caufield P.W."/>
            <person name="Cui Y."/>
            <person name="Zhang H."/>
            <person name="O'Toole P.W."/>
        </authorList>
    </citation>
    <scope>NUCLEOTIDE SEQUENCE [LARGE SCALE GENOMIC DNA]</scope>
    <source>
        <strain evidence="13 14">DSM 18630</strain>
    </source>
</reference>
<dbReference type="InterPro" id="IPR013013">
    <property type="entry name" value="PTS_EIIC_1"/>
</dbReference>
<comment type="function">
    <text evidence="9">The phosphoenolpyruvate-dependent sugar phosphotransferase system (PTS), a major carbohydrate active -transport system, catalyzes the phosphorylation of incoming sugar substrates concomitant with their translocation across the cell membrane.</text>
</comment>
<keyword evidence="14" id="KW-1185">Reference proteome</keyword>
<comment type="subcellular location">
    <subcellularLocation>
        <location evidence="1">Cell membrane</location>
        <topology evidence="1">Multi-pass membrane protein</topology>
    </subcellularLocation>
</comment>
<feature type="transmembrane region" description="Helical" evidence="10">
    <location>
        <begin position="395"/>
        <end position="418"/>
    </location>
</feature>
<evidence type="ECO:0000259" key="12">
    <source>
        <dbReference type="PROSITE" id="PS51105"/>
    </source>
</evidence>
<dbReference type="AlphaFoldDB" id="A0A0R1VJP8"/>
<dbReference type="Pfam" id="PF02378">
    <property type="entry name" value="PTS_EIIC"/>
    <property type="match status" value="1"/>
</dbReference>
<feature type="domain" description="PTS EIIC type-3" evidence="12">
    <location>
        <begin position="17"/>
        <end position="420"/>
    </location>
</feature>
<feature type="transmembrane region" description="Helical" evidence="10">
    <location>
        <begin position="40"/>
        <end position="60"/>
    </location>
</feature>
<feature type="domain" description="PTS EIIC type-1" evidence="11">
    <location>
        <begin position="40"/>
        <end position="433"/>
    </location>
</feature>
<comment type="caution">
    <text evidence="13">The sequence shown here is derived from an EMBL/GenBank/DDBJ whole genome shotgun (WGS) entry which is preliminary data.</text>
</comment>
<accession>A0A0R1VJP8</accession>
<evidence type="ECO:0000256" key="3">
    <source>
        <dbReference type="ARBA" id="ARBA00022475"/>
    </source>
</evidence>
<dbReference type="Proteomes" id="UP000051451">
    <property type="component" value="Unassembled WGS sequence"/>
</dbReference>
<evidence type="ECO:0000259" key="11">
    <source>
        <dbReference type="PROSITE" id="PS51103"/>
    </source>
</evidence>
<dbReference type="GO" id="GO:0009401">
    <property type="term" value="P:phosphoenolpyruvate-dependent sugar phosphotransferase system"/>
    <property type="evidence" value="ECO:0007669"/>
    <property type="project" value="UniProtKB-KW"/>
</dbReference>
<feature type="transmembrane region" description="Helical" evidence="10">
    <location>
        <begin position="80"/>
        <end position="99"/>
    </location>
</feature>
<dbReference type="InterPro" id="IPR004796">
    <property type="entry name" value="PTS_IIC_cello"/>
</dbReference>
<evidence type="ECO:0000256" key="6">
    <source>
        <dbReference type="ARBA" id="ARBA00022692"/>
    </source>
</evidence>
<keyword evidence="6 10" id="KW-0812">Transmembrane</keyword>
<keyword evidence="3 9" id="KW-1003">Cell membrane</keyword>
<gene>
    <name evidence="13" type="ORF">FC89_GL001421</name>
</gene>
<dbReference type="PANTHER" id="PTHR33989">
    <property type="match status" value="1"/>
</dbReference>
<dbReference type="EMBL" id="AZGB01000018">
    <property type="protein sequence ID" value="KRM05714.1"/>
    <property type="molecule type" value="Genomic_DNA"/>
</dbReference>
<dbReference type="PATRIC" id="fig|1423750.3.peg.1456"/>
<keyword evidence="8 9" id="KW-0472">Membrane</keyword>
<evidence type="ECO:0000256" key="2">
    <source>
        <dbReference type="ARBA" id="ARBA00022448"/>
    </source>
</evidence>
<feature type="transmembrane region" description="Helical" evidence="10">
    <location>
        <begin position="227"/>
        <end position="252"/>
    </location>
</feature>
<dbReference type="PROSITE" id="PS51105">
    <property type="entry name" value="PTS_EIIC_TYPE_3"/>
    <property type="match status" value="1"/>
</dbReference>
<feature type="transmembrane region" description="Helical" evidence="10">
    <location>
        <begin position="148"/>
        <end position="165"/>
    </location>
</feature>
<keyword evidence="5" id="KW-0598">Phosphotransferase system</keyword>
<dbReference type="PROSITE" id="PS51103">
    <property type="entry name" value="PTS_EIIC_TYPE_1"/>
    <property type="match status" value="1"/>
</dbReference>
<dbReference type="GO" id="GO:0005886">
    <property type="term" value="C:plasma membrane"/>
    <property type="evidence" value="ECO:0007669"/>
    <property type="project" value="UniProtKB-SubCell"/>
</dbReference>
<evidence type="ECO:0000256" key="9">
    <source>
        <dbReference type="PIRNR" id="PIRNR006351"/>
    </source>
</evidence>
<organism evidence="13 14">
    <name type="scientific">Liquorilactobacillus ghanensis DSM 18630</name>
    <dbReference type="NCBI Taxonomy" id="1423750"/>
    <lineage>
        <taxon>Bacteria</taxon>
        <taxon>Bacillati</taxon>
        <taxon>Bacillota</taxon>
        <taxon>Bacilli</taxon>
        <taxon>Lactobacillales</taxon>
        <taxon>Lactobacillaceae</taxon>
        <taxon>Liquorilactobacillus</taxon>
    </lineage>
</organism>
<name>A0A0R1VJP8_9LACO</name>
<dbReference type="GO" id="GO:0008982">
    <property type="term" value="F:protein-N(PI)-phosphohistidine-sugar phosphotransferase activity"/>
    <property type="evidence" value="ECO:0007669"/>
    <property type="project" value="UniProtKB-UniRule"/>
</dbReference>
<dbReference type="InterPro" id="IPR051088">
    <property type="entry name" value="PTS_Sugar-EIIC/EIIB"/>
</dbReference>
<keyword evidence="7 10" id="KW-1133">Transmembrane helix</keyword>
<proteinExistence type="predicted"/>
<evidence type="ECO:0000256" key="1">
    <source>
        <dbReference type="ARBA" id="ARBA00004651"/>
    </source>
</evidence>
<sequence>MKGGIKLTFGEKLQAGLEKTLSPIAAKLGSNKVLRSLSNGMIMTLPLTLGASLFMIIANFPVPAFTTWLTNIGVAAQLNAIAGGTLNILALFVSFTVAYSYTKELGGKPEIGGMFSLASFLIVAPQTIGEGKKAITGFAGSYLGSQGIFVGIIMGLIVALLYVKLSNVKKLTLKLPESVPPMIANSFAPLMVGILIFLVDFLIRLAFEFTSWGNIFDFINKVVAAPIRSVGGSVPAFILVYMLANLFFWFGLHPAPIQAVMGTISTSMLLSMVAQSQAHETLQYLTNYVVFDFVNNDATGSTLSLLAALLIFGRSKRYRSFSKIALIPNLFGINEPVVFGLPIMFNAILVIPFVFSTLFSGFIAWIAVKIGFITTLHATVAMSMPWTMPKFVISFFVYGWQGMVLRILIFVILIFIYLPFVKIMDNKELQTEVQVKE</sequence>
<evidence type="ECO:0000256" key="4">
    <source>
        <dbReference type="ARBA" id="ARBA00022597"/>
    </source>
</evidence>
<evidence type="ECO:0000313" key="13">
    <source>
        <dbReference type="EMBL" id="KRM05714.1"/>
    </source>
</evidence>
<dbReference type="GO" id="GO:1901264">
    <property type="term" value="P:carbohydrate derivative transport"/>
    <property type="evidence" value="ECO:0007669"/>
    <property type="project" value="TreeGrafter"/>
</dbReference>
<evidence type="ECO:0000256" key="7">
    <source>
        <dbReference type="ARBA" id="ARBA00022989"/>
    </source>
</evidence>
<feature type="transmembrane region" description="Helical" evidence="10">
    <location>
        <begin position="336"/>
        <end position="356"/>
    </location>
</feature>